<organism evidence="2 3">
    <name type="scientific">Sphaerosporella brunnea</name>
    <dbReference type="NCBI Taxonomy" id="1250544"/>
    <lineage>
        <taxon>Eukaryota</taxon>
        <taxon>Fungi</taxon>
        <taxon>Dikarya</taxon>
        <taxon>Ascomycota</taxon>
        <taxon>Pezizomycotina</taxon>
        <taxon>Pezizomycetes</taxon>
        <taxon>Pezizales</taxon>
        <taxon>Pyronemataceae</taxon>
        <taxon>Sphaerosporella</taxon>
    </lineage>
</organism>
<reference evidence="2 3" key="1">
    <citation type="submission" date="2019-09" db="EMBL/GenBank/DDBJ databases">
        <title>Draft genome of the ectomycorrhizal ascomycete Sphaerosporella brunnea.</title>
        <authorList>
            <consortium name="DOE Joint Genome Institute"/>
            <person name="Benucci G.M."/>
            <person name="Marozzi G."/>
            <person name="Antonielli L."/>
            <person name="Sanchez S."/>
            <person name="Marco P."/>
            <person name="Wang X."/>
            <person name="Falini L.B."/>
            <person name="Barry K."/>
            <person name="Haridas S."/>
            <person name="Lipzen A."/>
            <person name="Labutti K."/>
            <person name="Grigoriev I.V."/>
            <person name="Murat C."/>
            <person name="Martin F."/>
            <person name="Albertini E."/>
            <person name="Donnini D."/>
            <person name="Bonito G."/>
        </authorList>
    </citation>
    <scope>NUCLEOTIDE SEQUENCE [LARGE SCALE GENOMIC DNA]</scope>
    <source>
        <strain evidence="2 3">Sb_GMNB300</strain>
    </source>
</reference>
<comment type="caution">
    <text evidence="2">The sequence shown here is derived from an EMBL/GenBank/DDBJ whole genome shotgun (WGS) entry which is preliminary data.</text>
</comment>
<evidence type="ECO:0000313" key="3">
    <source>
        <dbReference type="Proteomes" id="UP000326924"/>
    </source>
</evidence>
<dbReference type="Proteomes" id="UP000326924">
    <property type="component" value="Unassembled WGS sequence"/>
</dbReference>
<proteinExistence type="predicted"/>
<dbReference type="EMBL" id="VXIS01000128">
    <property type="protein sequence ID" value="KAA8902680.1"/>
    <property type="molecule type" value="Genomic_DNA"/>
</dbReference>
<accession>A0A5J5ETJ5</accession>
<name>A0A5J5ETJ5_9PEZI</name>
<dbReference type="AlphaFoldDB" id="A0A5J5ETJ5"/>
<evidence type="ECO:0008006" key="4">
    <source>
        <dbReference type="Google" id="ProtNLM"/>
    </source>
</evidence>
<keyword evidence="1" id="KW-0472">Membrane</keyword>
<evidence type="ECO:0000256" key="1">
    <source>
        <dbReference type="SAM" id="Phobius"/>
    </source>
</evidence>
<feature type="transmembrane region" description="Helical" evidence="1">
    <location>
        <begin position="125"/>
        <end position="147"/>
    </location>
</feature>
<keyword evidence="1" id="KW-1133">Transmembrane helix</keyword>
<protein>
    <recommendedName>
        <fullName evidence="4">Fungal N-terminal domain-containing protein</fullName>
    </recommendedName>
</protein>
<keyword evidence="3" id="KW-1185">Reference proteome</keyword>
<sequence length="155" mass="16536">MSFGYSVGDFVTVSQLAWKVYAQYRDAPKQFRDVASEVRSLHAVLKQTEAFLAGNAAAAAAAGGADGGGGDLRIILDGCREVFTEAQALLQKFESLGTGRKKARDRLKWTQSEIAELRSRIVSNVGLLTAFKAGLLGCGGVFFLSLLTTALQSLC</sequence>
<dbReference type="OrthoDB" id="7464126at2759"/>
<gene>
    <name evidence="2" type="ORF">FN846DRAFT_74787</name>
</gene>
<keyword evidence="1" id="KW-0812">Transmembrane</keyword>
<evidence type="ECO:0000313" key="2">
    <source>
        <dbReference type="EMBL" id="KAA8902680.1"/>
    </source>
</evidence>
<dbReference type="InParanoid" id="A0A5J5ETJ5"/>